<evidence type="ECO:0000256" key="4">
    <source>
        <dbReference type="ARBA" id="ARBA00023136"/>
    </source>
</evidence>
<keyword evidence="3 5" id="KW-1133">Transmembrane helix</keyword>
<feature type="transmembrane region" description="Helical" evidence="5">
    <location>
        <begin position="75"/>
        <end position="94"/>
    </location>
</feature>
<dbReference type="EMBL" id="MTHB01000121">
    <property type="protein sequence ID" value="OXC76674.1"/>
    <property type="molecule type" value="Genomic_DNA"/>
</dbReference>
<organism evidence="6 7">
    <name type="scientific">Caballeronia sordidicola</name>
    <name type="common">Burkholderia sordidicola</name>
    <dbReference type="NCBI Taxonomy" id="196367"/>
    <lineage>
        <taxon>Bacteria</taxon>
        <taxon>Pseudomonadati</taxon>
        <taxon>Pseudomonadota</taxon>
        <taxon>Betaproteobacteria</taxon>
        <taxon>Burkholderiales</taxon>
        <taxon>Burkholderiaceae</taxon>
        <taxon>Caballeronia</taxon>
    </lineage>
</organism>
<accession>A0A226WZS0</accession>
<dbReference type="Proteomes" id="UP000214720">
    <property type="component" value="Unassembled WGS sequence"/>
</dbReference>
<feature type="transmembrane region" description="Helical" evidence="5">
    <location>
        <begin position="114"/>
        <end position="136"/>
    </location>
</feature>
<evidence type="ECO:0000256" key="5">
    <source>
        <dbReference type="SAM" id="Phobius"/>
    </source>
</evidence>
<comment type="subcellular location">
    <subcellularLocation>
        <location evidence="1">Membrane</location>
        <topology evidence="1">Multi-pass membrane protein</topology>
    </subcellularLocation>
</comment>
<proteinExistence type="predicted"/>
<protein>
    <submittedName>
        <fullName evidence="6">DoxX family protein</fullName>
    </submittedName>
</protein>
<dbReference type="AlphaFoldDB" id="A0A226WZS0"/>
<dbReference type="InterPro" id="IPR032808">
    <property type="entry name" value="DoxX"/>
</dbReference>
<reference evidence="7" key="1">
    <citation type="submission" date="2017-01" db="EMBL/GenBank/DDBJ databases">
        <title>Genome Analysis of Deinococcus marmoris KOPRI26562.</title>
        <authorList>
            <person name="Kim J.H."/>
            <person name="Oh H.-M."/>
        </authorList>
    </citation>
    <scope>NUCLEOTIDE SEQUENCE [LARGE SCALE GENOMIC DNA]</scope>
    <source>
        <strain evidence="7">PAMC 26633</strain>
    </source>
</reference>
<comment type="caution">
    <text evidence="6">The sequence shown here is derived from an EMBL/GenBank/DDBJ whole genome shotgun (WGS) entry which is preliminary data.</text>
</comment>
<sequence>MKMNFFDMVAIPLIARVCLVVMFPFSALDKIAHWKEAMQQATSSFLPGGAVLLVIAIFVEFVTPVCIVIGWHDRLAAFVLAGFCAVTALLYHPFWRYPHFWAKAGDGRSHFWDFLKNFGLVGGLLLITVGGTPMSASAVLKHPLSSAPYGSVSSMGSPASSSNQ</sequence>
<gene>
    <name evidence="6" type="ORF">BSU04_20730</name>
</gene>
<evidence type="ECO:0000256" key="2">
    <source>
        <dbReference type="ARBA" id="ARBA00022692"/>
    </source>
</evidence>
<evidence type="ECO:0000256" key="1">
    <source>
        <dbReference type="ARBA" id="ARBA00004141"/>
    </source>
</evidence>
<keyword evidence="4 5" id="KW-0472">Membrane</keyword>
<evidence type="ECO:0000313" key="6">
    <source>
        <dbReference type="EMBL" id="OXC76674.1"/>
    </source>
</evidence>
<name>A0A226WZS0_CABSO</name>
<dbReference type="GO" id="GO:0016020">
    <property type="term" value="C:membrane"/>
    <property type="evidence" value="ECO:0007669"/>
    <property type="project" value="UniProtKB-SubCell"/>
</dbReference>
<keyword evidence="2 5" id="KW-0812">Transmembrane</keyword>
<feature type="transmembrane region" description="Helical" evidence="5">
    <location>
        <begin position="45"/>
        <end position="68"/>
    </location>
</feature>
<dbReference type="Pfam" id="PF07681">
    <property type="entry name" value="DoxX"/>
    <property type="match status" value="1"/>
</dbReference>
<evidence type="ECO:0000256" key="3">
    <source>
        <dbReference type="ARBA" id="ARBA00022989"/>
    </source>
</evidence>
<evidence type="ECO:0000313" key="7">
    <source>
        <dbReference type="Proteomes" id="UP000214720"/>
    </source>
</evidence>